<evidence type="ECO:0000256" key="2">
    <source>
        <dbReference type="ARBA" id="ARBA00023125"/>
    </source>
</evidence>
<dbReference type="AlphaFoldDB" id="A0A245ZJM3"/>
<dbReference type="CDD" id="cd01392">
    <property type="entry name" value="HTH_LacI"/>
    <property type="match status" value="1"/>
</dbReference>
<dbReference type="Pfam" id="PF13377">
    <property type="entry name" value="Peripla_BP_3"/>
    <property type="match status" value="1"/>
</dbReference>
<dbReference type="GO" id="GO:0000976">
    <property type="term" value="F:transcription cis-regulatory region binding"/>
    <property type="evidence" value="ECO:0007669"/>
    <property type="project" value="TreeGrafter"/>
</dbReference>
<dbReference type="GO" id="GO:0003700">
    <property type="term" value="F:DNA-binding transcription factor activity"/>
    <property type="evidence" value="ECO:0007669"/>
    <property type="project" value="TreeGrafter"/>
</dbReference>
<gene>
    <name evidence="5" type="primary">ccpA_2</name>
    <name evidence="5" type="ORF">SPMU_23700</name>
</gene>
<dbReference type="InterPro" id="IPR046335">
    <property type="entry name" value="LacI/GalR-like_sensor"/>
</dbReference>
<proteinExistence type="predicted"/>
<name>A0A245ZJM3_9SPHN</name>
<dbReference type="PROSITE" id="PS00356">
    <property type="entry name" value="HTH_LACI_1"/>
    <property type="match status" value="1"/>
</dbReference>
<sequence length="347" mass="37271">MVQSSRPRRSTLADIAAIAGVSIKTASRVIRREPVANTTRERVERAVKELGYRPITAPRSAASDRSYLIGLLHFPPVATFVSGLIMGASERARQEGYHLVVEACSVGTPEERARSLRQLVIQSNLDAMILAPPLGDDPIVLATLADLQLPTCSIAPGDTDPDRPSVAIDDRGAAREVTKRLLDWGHRHIAFLTGAGGRSTTARRLAGFQDAVSEMPEARATVVEGDYSFRSGFEAGQKLLWGKEAPTAVFASNDEMAAGILVAAHKLGLAMPGQLSVFGFDDDVIANAVWPPLSTVRQPVYEMGGAAVTLLVDSSLRPSAKSSDVPLRQQIPYEIIERETSGRAPRS</sequence>
<dbReference type="PANTHER" id="PTHR30146">
    <property type="entry name" value="LACI-RELATED TRANSCRIPTIONAL REPRESSOR"/>
    <property type="match status" value="1"/>
</dbReference>
<dbReference type="EMBL" id="NBBJ01000003">
    <property type="protein sequence ID" value="OWK29948.1"/>
    <property type="molecule type" value="Genomic_DNA"/>
</dbReference>
<dbReference type="Proteomes" id="UP000197783">
    <property type="component" value="Unassembled WGS sequence"/>
</dbReference>
<dbReference type="SUPFAM" id="SSF47413">
    <property type="entry name" value="lambda repressor-like DNA-binding domains"/>
    <property type="match status" value="1"/>
</dbReference>
<dbReference type="SUPFAM" id="SSF53822">
    <property type="entry name" value="Periplasmic binding protein-like I"/>
    <property type="match status" value="1"/>
</dbReference>
<accession>A0A245ZJM3</accession>
<keyword evidence="2" id="KW-0238">DNA-binding</keyword>
<dbReference type="CDD" id="cd01545">
    <property type="entry name" value="PBP1_SalR"/>
    <property type="match status" value="1"/>
</dbReference>
<evidence type="ECO:0000313" key="6">
    <source>
        <dbReference type="Proteomes" id="UP000197783"/>
    </source>
</evidence>
<dbReference type="PROSITE" id="PS50932">
    <property type="entry name" value="HTH_LACI_2"/>
    <property type="match status" value="1"/>
</dbReference>
<keyword evidence="6" id="KW-1185">Reference proteome</keyword>
<evidence type="ECO:0000313" key="5">
    <source>
        <dbReference type="EMBL" id="OWK29948.1"/>
    </source>
</evidence>
<keyword evidence="3" id="KW-0804">Transcription</keyword>
<reference evidence="5 6" key="1">
    <citation type="submission" date="2017-03" db="EMBL/GenBank/DDBJ databases">
        <title>Genome sequence of Sphingomonas mucosissima DSM 17494.</title>
        <authorList>
            <person name="Poehlein A."/>
            <person name="Wuebbeler J.H."/>
            <person name="Steinbuechel A."/>
            <person name="Daniel R."/>
        </authorList>
    </citation>
    <scope>NUCLEOTIDE SEQUENCE [LARGE SCALE GENOMIC DNA]</scope>
    <source>
        <strain evidence="5 6">DSM 17494</strain>
    </source>
</reference>
<dbReference type="Gene3D" id="3.40.50.2300">
    <property type="match status" value="2"/>
</dbReference>
<dbReference type="Pfam" id="PF00356">
    <property type="entry name" value="LacI"/>
    <property type="match status" value="1"/>
</dbReference>
<protein>
    <submittedName>
        <fullName evidence="5">Catabolite control protein A</fullName>
    </submittedName>
</protein>
<comment type="caution">
    <text evidence="5">The sequence shown here is derived from an EMBL/GenBank/DDBJ whole genome shotgun (WGS) entry which is preliminary data.</text>
</comment>
<dbReference type="InterPro" id="IPR010982">
    <property type="entry name" value="Lambda_DNA-bd_dom_sf"/>
</dbReference>
<organism evidence="5 6">
    <name type="scientific">Sphingomonas mucosissima</name>
    <dbReference type="NCBI Taxonomy" id="370959"/>
    <lineage>
        <taxon>Bacteria</taxon>
        <taxon>Pseudomonadati</taxon>
        <taxon>Pseudomonadota</taxon>
        <taxon>Alphaproteobacteria</taxon>
        <taxon>Sphingomonadales</taxon>
        <taxon>Sphingomonadaceae</taxon>
        <taxon>Sphingomonas</taxon>
    </lineage>
</organism>
<keyword evidence="1" id="KW-0805">Transcription regulation</keyword>
<dbReference type="PANTHER" id="PTHR30146:SF153">
    <property type="entry name" value="LACTOSE OPERON REPRESSOR"/>
    <property type="match status" value="1"/>
</dbReference>
<evidence type="ECO:0000256" key="1">
    <source>
        <dbReference type="ARBA" id="ARBA00023015"/>
    </source>
</evidence>
<evidence type="ECO:0000259" key="4">
    <source>
        <dbReference type="PROSITE" id="PS50932"/>
    </source>
</evidence>
<feature type="domain" description="HTH lacI-type" evidence="4">
    <location>
        <begin position="10"/>
        <end position="63"/>
    </location>
</feature>
<dbReference type="SMART" id="SM00354">
    <property type="entry name" value="HTH_LACI"/>
    <property type="match status" value="1"/>
</dbReference>
<dbReference type="InterPro" id="IPR000843">
    <property type="entry name" value="HTH_LacI"/>
</dbReference>
<dbReference type="Gene3D" id="1.10.260.40">
    <property type="entry name" value="lambda repressor-like DNA-binding domains"/>
    <property type="match status" value="1"/>
</dbReference>
<dbReference type="InterPro" id="IPR028082">
    <property type="entry name" value="Peripla_BP_I"/>
</dbReference>
<evidence type="ECO:0000256" key="3">
    <source>
        <dbReference type="ARBA" id="ARBA00023163"/>
    </source>
</evidence>